<reference evidence="1 2" key="1">
    <citation type="submission" date="2019-11" db="EMBL/GenBank/DDBJ databases">
        <title>The genome sequence of Methylocystis heyeri.</title>
        <authorList>
            <person name="Oshkin I.Y."/>
            <person name="Miroshnikov K."/>
            <person name="Dedysh S.N."/>
        </authorList>
    </citation>
    <scope>NUCLEOTIDE SEQUENCE [LARGE SCALE GENOMIC DNA]</scope>
    <source>
        <strain evidence="1 2">H2</strain>
    </source>
</reference>
<sequence length="99" mass="11232">MNTANLQLEGFYVVLAALLEAMCEKGLFQQRELEALLARVESKLTEDSNRPAEMRDSNIEAIRFPVRFLRQALRESSQGSGVSFAHVALRVGQEKKEHR</sequence>
<evidence type="ECO:0000313" key="2">
    <source>
        <dbReference type="Proteomes" id="UP000309061"/>
    </source>
</evidence>
<organism evidence="1 2">
    <name type="scientific">Methylocystis heyeri</name>
    <dbReference type="NCBI Taxonomy" id="391905"/>
    <lineage>
        <taxon>Bacteria</taxon>
        <taxon>Pseudomonadati</taxon>
        <taxon>Pseudomonadota</taxon>
        <taxon>Alphaproteobacteria</taxon>
        <taxon>Hyphomicrobiales</taxon>
        <taxon>Methylocystaceae</taxon>
        <taxon>Methylocystis</taxon>
    </lineage>
</organism>
<dbReference type="RefSeq" id="WP_136494660.1">
    <property type="nucleotide sequence ID" value="NZ_CP046052.1"/>
</dbReference>
<proteinExistence type="predicted"/>
<dbReference type="AlphaFoldDB" id="A0A6B8K817"/>
<name>A0A6B8K817_9HYPH</name>
<dbReference type="OrthoDB" id="7359436at2"/>
<evidence type="ECO:0000313" key="1">
    <source>
        <dbReference type="EMBL" id="QGM44354.1"/>
    </source>
</evidence>
<dbReference type="Proteomes" id="UP000309061">
    <property type="component" value="Chromosome"/>
</dbReference>
<protein>
    <submittedName>
        <fullName evidence="1">Uncharacterized protein</fullName>
    </submittedName>
</protein>
<dbReference type="KEGG" id="mhey:H2LOC_000810"/>
<keyword evidence="2" id="KW-1185">Reference proteome</keyword>
<dbReference type="EMBL" id="CP046052">
    <property type="protein sequence ID" value="QGM44354.1"/>
    <property type="molecule type" value="Genomic_DNA"/>
</dbReference>
<gene>
    <name evidence="1" type="ORF">H2LOC_000810</name>
</gene>
<accession>A0A6B8K817</accession>